<sequence>MCCEYLLPYSPDLNPIELASSAMKYHLHRNGDYIRMVMSQLLDKEVYITLLHTLCVITPEDSYGWYLHCGYI</sequence>
<reference evidence="2" key="2">
    <citation type="submission" date="2015-01" db="EMBL/GenBank/DDBJ databases">
        <title>Evolutionary Origins and Diversification of the Mycorrhizal Mutualists.</title>
        <authorList>
            <consortium name="DOE Joint Genome Institute"/>
            <consortium name="Mycorrhizal Genomics Consortium"/>
            <person name="Kohler A."/>
            <person name="Kuo A."/>
            <person name="Nagy L.G."/>
            <person name="Floudas D."/>
            <person name="Copeland A."/>
            <person name="Barry K.W."/>
            <person name="Cichocki N."/>
            <person name="Veneault-Fourrey C."/>
            <person name="LaButti K."/>
            <person name="Lindquist E.A."/>
            <person name="Lipzen A."/>
            <person name="Lundell T."/>
            <person name="Morin E."/>
            <person name="Murat C."/>
            <person name="Riley R."/>
            <person name="Ohm R."/>
            <person name="Sun H."/>
            <person name="Tunlid A."/>
            <person name="Henrissat B."/>
            <person name="Grigoriev I.V."/>
            <person name="Hibbett D.S."/>
            <person name="Martin F."/>
        </authorList>
    </citation>
    <scope>NUCLEOTIDE SEQUENCE [LARGE SCALE GENOMIC DNA]</scope>
    <source>
        <strain evidence="2">Foug A</strain>
    </source>
</reference>
<evidence type="ECO:0008006" key="3">
    <source>
        <dbReference type="Google" id="ProtNLM"/>
    </source>
</evidence>
<organism evidence="1 2">
    <name type="scientific">Scleroderma citrinum Foug A</name>
    <dbReference type="NCBI Taxonomy" id="1036808"/>
    <lineage>
        <taxon>Eukaryota</taxon>
        <taxon>Fungi</taxon>
        <taxon>Dikarya</taxon>
        <taxon>Basidiomycota</taxon>
        <taxon>Agaricomycotina</taxon>
        <taxon>Agaricomycetes</taxon>
        <taxon>Agaricomycetidae</taxon>
        <taxon>Boletales</taxon>
        <taxon>Sclerodermatineae</taxon>
        <taxon>Sclerodermataceae</taxon>
        <taxon>Scleroderma</taxon>
    </lineage>
</organism>
<protein>
    <recommendedName>
        <fullName evidence="3">Tc1-like transposase DDE domain-containing protein</fullName>
    </recommendedName>
</protein>
<dbReference type="InterPro" id="IPR036397">
    <property type="entry name" value="RNaseH_sf"/>
</dbReference>
<name>A0A0C2YVQ9_9AGAM</name>
<dbReference type="InParanoid" id="A0A0C2YVQ9"/>
<dbReference type="STRING" id="1036808.A0A0C2YVQ9"/>
<evidence type="ECO:0000313" key="1">
    <source>
        <dbReference type="EMBL" id="KIM53713.1"/>
    </source>
</evidence>
<dbReference type="AlphaFoldDB" id="A0A0C2YVQ9"/>
<keyword evidence="2" id="KW-1185">Reference proteome</keyword>
<dbReference type="Proteomes" id="UP000053989">
    <property type="component" value="Unassembled WGS sequence"/>
</dbReference>
<dbReference type="GO" id="GO:0003676">
    <property type="term" value="F:nucleic acid binding"/>
    <property type="evidence" value="ECO:0007669"/>
    <property type="project" value="InterPro"/>
</dbReference>
<dbReference type="OrthoDB" id="2266637at2759"/>
<evidence type="ECO:0000313" key="2">
    <source>
        <dbReference type="Proteomes" id="UP000053989"/>
    </source>
</evidence>
<dbReference type="Gene3D" id="3.30.420.10">
    <property type="entry name" value="Ribonuclease H-like superfamily/Ribonuclease H"/>
    <property type="match status" value="1"/>
</dbReference>
<proteinExistence type="predicted"/>
<accession>A0A0C2YVQ9</accession>
<reference evidence="1 2" key="1">
    <citation type="submission" date="2014-04" db="EMBL/GenBank/DDBJ databases">
        <authorList>
            <consortium name="DOE Joint Genome Institute"/>
            <person name="Kuo A."/>
            <person name="Kohler A."/>
            <person name="Nagy L.G."/>
            <person name="Floudas D."/>
            <person name="Copeland A."/>
            <person name="Barry K.W."/>
            <person name="Cichocki N."/>
            <person name="Veneault-Fourrey C."/>
            <person name="LaButti K."/>
            <person name="Lindquist E.A."/>
            <person name="Lipzen A."/>
            <person name="Lundell T."/>
            <person name="Morin E."/>
            <person name="Murat C."/>
            <person name="Sun H."/>
            <person name="Tunlid A."/>
            <person name="Henrissat B."/>
            <person name="Grigoriev I.V."/>
            <person name="Hibbett D.S."/>
            <person name="Martin F."/>
            <person name="Nordberg H.P."/>
            <person name="Cantor M.N."/>
            <person name="Hua S.X."/>
        </authorList>
    </citation>
    <scope>NUCLEOTIDE SEQUENCE [LARGE SCALE GENOMIC DNA]</scope>
    <source>
        <strain evidence="1 2">Foug A</strain>
    </source>
</reference>
<dbReference type="EMBL" id="KN822173">
    <property type="protein sequence ID" value="KIM53713.1"/>
    <property type="molecule type" value="Genomic_DNA"/>
</dbReference>
<gene>
    <name evidence="1" type="ORF">SCLCIDRAFT_138460</name>
</gene>
<dbReference type="HOGENOM" id="CLU_056788_12_1_1"/>